<organism evidence="2 4">
    <name type="scientific">Acetivibrio saccincola</name>
    <dbReference type="NCBI Taxonomy" id="1677857"/>
    <lineage>
        <taxon>Bacteria</taxon>
        <taxon>Bacillati</taxon>
        <taxon>Bacillota</taxon>
        <taxon>Clostridia</taxon>
        <taxon>Eubacteriales</taxon>
        <taxon>Oscillospiraceae</taxon>
        <taxon>Acetivibrio</taxon>
    </lineage>
</organism>
<dbReference type="KEGG" id="hsc:HVS_00045"/>
<keyword evidence="4" id="KW-1185">Reference proteome</keyword>
<evidence type="ECO:0000256" key="1">
    <source>
        <dbReference type="SAM" id="Phobius"/>
    </source>
</evidence>
<evidence type="ECO:0000313" key="2">
    <source>
        <dbReference type="EMBL" id="AUG56001.1"/>
    </source>
</evidence>
<reference evidence="3 5" key="2">
    <citation type="journal article" date="2018" name="Syst. Appl. Microbiol.">
        <title>Characterization and high-quality draft genome sequence of Herbivorax saccincola A7, an anaerobic, alkaliphilic, thermophilic, cellulolytic, and xylanolytic bacterium.</title>
        <authorList>
            <person name="Aikawa S."/>
            <person name="Baramee S."/>
            <person name="Sermsathanaswadi J."/>
            <person name="Thianheng P."/>
            <person name="Tachaapaikoon C."/>
            <person name="Shikata A."/>
            <person name="Waeonukul R."/>
            <person name="Pason P."/>
            <person name="Ratanakhanokchai K."/>
            <person name="Kosugi A."/>
        </authorList>
    </citation>
    <scope>NUCLEOTIDE SEQUENCE [LARGE SCALE GENOMIC DNA]</scope>
    <source>
        <strain evidence="3 5">A7</strain>
    </source>
</reference>
<dbReference type="RefSeq" id="WP_101298450.1">
    <property type="nucleotide sequence ID" value="NZ_CP025197.1"/>
</dbReference>
<dbReference type="Proteomes" id="UP000233534">
    <property type="component" value="Chromosome"/>
</dbReference>
<dbReference type="EMBL" id="NEMB01000003">
    <property type="protein sequence ID" value="PQQ65810.1"/>
    <property type="molecule type" value="Genomic_DNA"/>
</dbReference>
<proteinExistence type="predicted"/>
<evidence type="ECO:0000313" key="5">
    <source>
        <dbReference type="Proteomes" id="UP000239720"/>
    </source>
</evidence>
<keyword evidence="1" id="KW-1133">Transmembrane helix</keyword>
<dbReference type="Pfam" id="PF14584">
    <property type="entry name" value="DUF4446"/>
    <property type="match status" value="1"/>
</dbReference>
<gene>
    <name evidence="3" type="ORF">B9R14_02860</name>
    <name evidence="2" type="ORF">HVS_00045</name>
</gene>
<keyword evidence="1" id="KW-0812">Transmembrane</keyword>
<evidence type="ECO:0008006" key="6">
    <source>
        <dbReference type="Google" id="ProtNLM"/>
    </source>
</evidence>
<feature type="transmembrane region" description="Helical" evidence="1">
    <location>
        <begin position="15"/>
        <end position="37"/>
    </location>
</feature>
<evidence type="ECO:0000313" key="3">
    <source>
        <dbReference type="EMBL" id="PQQ65810.1"/>
    </source>
</evidence>
<protein>
    <recommendedName>
        <fullName evidence="6">DUF4446 domain-containing protein</fullName>
    </recommendedName>
</protein>
<dbReference type="EMBL" id="CP025197">
    <property type="protein sequence ID" value="AUG56001.1"/>
    <property type="molecule type" value="Genomic_DNA"/>
</dbReference>
<keyword evidence="1" id="KW-0472">Membrane</keyword>
<dbReference type="Proteomes" id="UP000239720">
    <property type="component" value="Unassembled WGS sequence"/>
</dbReference>
<dbReference type="OrthoDB" id="5244042at2"/>
<evidence type="ECO:0000313" key="4">
    <source>
        <dbReference type="Proteomes" id="UP000233534"/>
    </source>
</evidence>
<name>A0A2K9EHM9_9FIRM</name>
<reference evidence="2 4" key="1">
    <citation type="submission" date="2017-12" db="EMBL/GenBank/DDBJ databases">
        <title>Complete genome sequence of Herbivorax saccincola GGR1, a novel Cellulosome-producing hydrolytic bacterium in a thermophilic biogas plant, established by Illumina and Nanopore MinION sequencing.</title>
        <authorList>
            <person name="Pechtl A."/>
            <person name="Ruckert C."/>
            <person name="Koeck D.E."/>
            <person name="Maus I."/>
            <person name="Winkler A."/>
            <person name="Kalinowski J."/>
            <person name="Puhler A."/>
            <person name="Schwarz W.W."/>
            <person name="Zverlov V.V."/>
            <person name="Schluter A."/>
            <person name="Liebl W."/>
        </authorList>
    </citation>
    <scope>NUCLEOTIDE SEQUENCE [LARGE SCALE GENOMIC DNA]</scope>
    <source>
        <strain evidence="2">GGR1</strain>
        <strain evidence="4">SR1</strain>
    </source>
</reference>
<dbReference type="InterPro" id="IPR027981">
    <property type="entry name" value="DUF4446"/>
</dbReference>
<dbReference type="AlphaFoldDB" id="A0A2K9EHM9"/>
<sequence>MLSVLNNLLEFLETYYVIIISFNTILILILFILLISVNRNFKKFKFKYNKIMEEAKEKSVEKMLCDIFNYTNETSLKNKELEYKLNKIEKNLQHCVQKVGVVRYNAFEGVGSELSYAVALLDNNDDGVVINGIYARESSTTYAKPIKGGNSKHALSAEEIQAIDIARRAKYQDRSTIKN</sequence>
<accession>A0A2K9EHM9</accession>